<keyword evidence="1" id="KW-0472">Membrane</keyword>
<keyword evidence="1" id="KW-0812">Transmembrane</keyword>
<reference evidence="2" key="2">
    <citation type="journal article" date="2021" name="PeerJ">
        <title>Extensive microbial diversity within the chicken gut microbiome revealed by metagenomics and culture.</title>
        <authorList>
            <person name="Gilroy R."/>
            <person name="Ravi A."/>
            <person name="Getino M."/>
            <person name="Pursley I."/>
            <person name="Horton D.L."/>
            <person name="Alikhan N.F."/>
            <person name="Baker D."/>
            <person name="Gharbi K."/>
            <person name="Hall N."/>
            <person name="Watson M."/>
            <person name="Adriaenssens E.M."/>
            <person name="Foster-Nyarko E."/>
            <person name="Jarju S."/>
            <person name="Secka A."/>
            <person name="Antonio M."/>
            <person name="Oren A."/>
            <person name="Chaudhuri R.R."/>
            <person name="La Ragione R."/>
            <person name="Hildebrand F."/>
            <person name="Pallen M.J."/>
        </authorList>
    </citation>
    <scope>NUCLEOTIDE SEQUENCE</scope>
    <source>
        <strain evidence="2">ChiGjej1B1-24693</strain>
    </source>
</reference>
<dbReference type="PANTHER" id="PTHR32309">
    <property type="entry name" value="TYROSINE-PROTEIN KINASE"/>
    <property type="match status" value="1"/>
</dbReference>
<accession>A0A9D1KNK0</accession>
<dbReference type="Proteomes" id="UP000886842">
    <property type="component" value="Unassembled WGS sequence"/>
</dbReference>
<dbReference type="AlphaFoldDB" id="A0A9D1KNK0"/>
<feature type="transmembrane region" description="Helical" evidence="1">
    <location>
        <begin position="219"/>
        <end position="240"/>
    </location>
</feature>
<sequence length="266" mass="28006">MPTPLSVDDLFRAVARSWGVLVGTLVLCLVAALGVWIVFPQTYTAEAQHTVEPISVLSTGSTFNTVNMDTEAVVATSTSVVARAAEALDGDTSTTQLRASVRITVPRGSQVLVFSVTTDNAQKSADWANALATAYGEQRSATARAVVDDLATDLDKAIKDLQAVYQAQPENSAERAATQLKLQALLDQQARLTSTPFFAGLLVTPAAPPVESNRPGLAVFLAAGLVLGLLAGSVAALATSRVRGAHTGRRWRSASVTSRRHRTPTP</sequence>
<evidence type="ECO:0000256" key="1">
    <source>
        <dbReference type="SAM" id="Phobius"/>
    </source>
</evidence>
<dbReference type="PANTHER" id="PTHR32309:SF31">
    <property type="entry name" value="CAPSULAR EXOPOLYSACCHARIDE FAMILY"/>
    <property type="match status" value="1"/>
</dbReference>
<reference evidence="2" key="1">
    <citation type="submission" date="2020-10" db="EMBL/GenBank/DDBJ databases">
        <authorList>
            <person name="Gilroy R."/>
        </authorList>
    </citation>
    <scope>NUCLEOTIDE SEQUENCE</scope>
    <source>
        <strain evidence="2">ChiGjej1B1-24693</strain>
    </source>
</reference>
<name>A0A9D1KNK0_9ACTN</name>
<feature type="transmembrane region" description="Helical" evidence="1">
    <location>
        <begin position="20"/>
        <end position="39"/>
    </location>
</feature>
<organism evidence="2 3">
    <name type="scientific">Candidatus Avipropionibacterium avicola</name>
    <dbReference type="NCBI Taxonomy" id="2840701"/>
    <lineage>
        <taxon>Bacteria</taxon>
        <taxon>Bacillati</taxon>
        <taxon>Actinomycetota</taxon>
        <taxon>Actinomycetes</taxon>
        <taxon>Propionibacteriales</taxon>
        <taxon>Propionibacteriaceae</taxon>
        <taxon>Propionibacteriaceae incertae sedis</taxon>
        <taxon>Candidatus Avipropionibacterium</taxon>
    </lineage>
</organism>
<keyword evidence="1" id="KW-1133">Transmembrane helix</keyword>
<dbReference type="EMBL" id="DVLP01000292">
    <property type="protein sequence ID" value="HIT75872.1"/>
    <property type="molecule type" value="Genomic_DNA"/>
</dbReference>
<evidence type="ECO:0000313" key="3">
    <source>
        <dbReference type="Proteomes" id="UP000886842"/>
    </source>
</evidence>
<evidence type="ECO:0000313" key="2">
    <source>
        <dbReference type="EMBL" id="HIT75872.1"/>
    </source>
</evidence>
<comment type="caution">
    <text evidence="2">The sequence shown here is derived from an EMBL/GenBank/DDBJ whole genome shotgun (WGS) entry which is preliminary data.</text>
</comment>
<protein>
    <recommendedName>
        <fullName evidence="4">Polysaccharide chain length determinant N-terminal domain-containing protein</fullName>
    </recommendedName>
</protein>
<proteinExistence type="predicted"/>
<evidence type="ECO:0008006" key="4">
    <source>
        <dbReference type="Google" id="ProtNLM"/>
    </source>
</evidence>
<dbReference type="InterPro" id="IPR050445">
    <property type="entry name" value="Bact_polysacc_biosynth/exp"/>
</dbReference>
<gene>
    <name evidence="2" type="ORF">IAA98_09820</name>
</gene>